<dbReference type="PROSITE" id="PS00107">
    <property type="entry name" value="PROTEIN_KINASE_ATP"/>
    <property type="match status" value="1"/>
</dbReference>
<name>A0AB40CIP9_DIOCR</name>
<feature type="domain" description="Gnk2-homologous" evidence="18">
    <location>
        <begin position="25"/>
        <end position="129"/>
    </location>
</feature>
<keyword evidence="19" id="KW-1185">Reference proteome</keyword>
<dbReference type="Proteomes" id="UP001515500">
    <property type="component" value="Chromosome 15"/>
</dbReference>
<keyword evidence="6" id="KW-0677">Repeat</keyword>
<dbReference type="GO" id="GO:0005886">
    <property type="term" value="C:plasma membrane"/>
    <property type="evidence" value="ECO:0007669"/>
    <property type="project" value="TreeGrafter"/>
</dbReference>
<dbReference type="FunFam" id="3.30.200.20:FF:000142">
    <property type="entry name" value="Cysteine-rich receptor-like protein kinase 10"/>
    <property type="match status" value="1"/>
</dbReference>
<dbReference type="Gene3D" id="3.30.430.20">
    <property type="entry name" value="Gnk2 domain, C-X8-C-X2-C motif"/>
    <property type="match status" value="2"/>
</dbReference>
<feature type="domain" description="Protein kinase" evidence="17">
    <location>
        <begin position="331"/>
        <end position="614"/>
    </location>
</feature>
<dbReference type="InterPro" id="IPR002902">
    <property type="entry name" value="GNK2"/>
</dbReference>
<dbReference type="InterPro" id="IPR038408">
    <property type="entry name" value="GNK2_sf"/>
</dbReference>
<feature type="domain" description="Gnk2-homologous" evidence="18">
    <location>
        <begin position="134"/>
        <end position="238"/>
    </location>
</feature>
<dbReference type="PROSITE" id="PS00108">
    <property type="entry name" value="PROTEIN_KINASE_ST"/>
    <property type="match status" value="1"/>
</dbReference>
<feature type="region of interest" description="Disordered" evidence="14">
    <location>
        <begin position="647"/>
        <end position="668"/>
    </location>
</feature>
<dbReference type="PROSITE" id="PS50011">
    <property type="entry name" value="PROTEIN_KINASE_DOM"/>
    <property type="match status" value="1"/>
</dbReference>
<evidence type="ECO:0000256" key="15">
    <source>
        <dbReference type="SAM" id="Phobius"/>
    </source>
</evidence>
<keyword evidence="4 15" id="KW-0812">Transmembrane</keyword>
<dbReference type="Gene3D" id="3.30.200.20">
    <property type="entry name" value="Phosphorylase Kinase, domain 1"/>
    <property type="match status" value="1"/>
</dbReference>
<keyword evidence="12" id="KW-0325">Glycoprotein</keyword>
<evidence type="ECO:0000256" key="7">
    <source>
        <dbReference type="ARBA" id="ARBA00022741"/>
    </source>
</evidence>
<comment type="subcellular location">
    <subcellularLocation>
        <location evidence="1">Membrane</location>
        <topology evidence="1">Single-pass membrane protein</topology>
    </subcellularLocation>
</comment>
<sequence length="668" mass="75445">MALILIIMILLPLFFPSEAYDIQRYGFIAYCNFSSKYTIPSPFKANLDALLFNLTDSTANSNNSFFNNSVGTAPDIVYGLAQCRLDMSAYDCGICLYRLALHALSQYLLYRSNSILSNNCDLRYSDRHFFSQVYLNFTTFYNDNNVSNPTVFREPLRKLMHEVTSKAPMRVTRFASASVNDSITGNIYGWASCTRDLTDAGCSTCLNYALPLVLEYGYSKGCRVFSVTCQVRFEIYPILAQPPPPLTGSYPSEVTLHQGNLNDTMKTVLAVVISLTVAIGLVSVIYFCWQKRRKFRKLIFLRDLQDDETDFTSAESKWFELSTLRDATDNFSNQNKLGQGGFGSVYKGTLKHGQDIAVKRLSASSGQGLQELRNEVIFVAKLQHRNLVRLLGCCLDNNEKLLVYEFLFNSSLDKFLFDNNGSQQLDWRSRYKIIEGIARGLLYLHEDSRLRIIHRDLKASNILLDENMNPKISDFGLAKHFGLNETQANTTRIAGTHGYMAPEYLMRGEFSPKSDVFSYGVLVLEIVTGQKNRGVVRYQPASDLVNNVWKHWNEGKALVLTDKRIGEGFPADQVQRCIHIGLLCVQEDPTKRPSMTSVVNILSSYSTSLPKPLIPGFFTRSSFIRESDEHSGNAEIQLVERRYSSESTTQLANSSSMNEISLSDIEPR</sequence>
<dbReference type="CDD" id="cd14066">
    <property type="entry name" value="STKc_IRAK"/>
    <property type="match status" value="1"/>
</dbReference>
<feature type="transmembrane region" description="Helical" evidence="15">
    <location>
        <begin position="268"/>
        <end position="289"/>
    </location>
</feature>
<keyword evidence="10 15" id="KW-1133">Transmembrane helix</keyword>
<keyword evidence="2" id="KW-0723">Serine/threonine-protein kinase</keyword>
<evidence type="ECO:0000256" key="5">
    <source>
        <dbReference type="ARBA" id="ARBA00022729"/>
    </source>
</evidence>
<evidence type="ECO:0000256" key="14">
    <source>
        <dbReference type="SAM" id="MobiDB-lite"/>
    </source>
</evidence>
<evidence type="ECO:0000256" key="9">
    <source>
        <dbReference type="ARBA" id="ARBA00022840"/>
    </source>
</evidence>
<organism evidence="19 20">
    <name type="scientific">Dioscorea cayennensis subsp. rotundata</name>
    <name type="common">White Guinea yam</name>
    <name type="synonym">Dioscorea rotundata</name>
    <dbReference type="NCBI Taxonomy" id="55577"/>
    <lineage>
        <taxon>Eukaryota</taxon>
        <taxon>Viridiplantae</taxon>
        <taxon>Streptophyta</taxon>
        <taxon>Embryophyta</taxon>
        <taxon>Tracheophyta</taxon>
        <taxon>Spermatophyta</taxon>
        <taxon>Magnoliopsida</taxon>
        <taxon>Liliopsida</taxon>
        <taxon>Dioscoreales</taxon>
        <taxon>Dioscoreaceae</taxon>
        <taxon>Dioscorea</taxon>
    </lineage>
</organism>
<dbReference type="InterPro" id="IPR017441">
    <property type="entry name" value="Protein_kinase_ATP_BS"/>
</dbReference>
<dbReference type="InterPro" id="IPR001245">
    <property type="entry name" value="Ser-Thr/Tyr_kinase_cat_dom"/>
</dbReference>
<dbReference type="Pfam" id="PF07714">
    <property type="entry name" value="PK_Tyr_Ser-Thr"/>
    <property type="match status" value="1"/>
</dbReference>
<dbReference type="GO" id="GO:0004674">
    <property type="term" value="F:protein serine/threonine kinase activity"/>
    <property type="evidence" value="ECO:0007669"/>
    <property type="project" value="UniProtKB-KW"/>
</dbReference>
<proteinExistence type="predicted"/>
<dbReference type="SMART" id="SM00220">
    <property type="entry name" value="S_TKc"/>
    <property type="match status" value="1"/>
</dbReference>
<feature type="compositionally biased region" description="Polar residues" evidence="14">
    <location>
        <begin position="647"/>
        <end position="661"/>
    </location>
</feature>
<evidence type="ECO:0000256" key="2">
    <source>
        <dbReference type="ARBA" id="ARBA00022527"/>
    </source>
</evidence>
<dbReference type="AlphaFoldDB" id="A0AB40CIP9"/>
<evidence type="ECO:0000256" key="1">
    <source>
        <dbReference type="ARBA" id="ARBA00004167"/>
    </source>
</evidence>
<evidence type="ECO:0000313" key="20">
    <source>
        <dbReference type="RefSeq" id="XP_039139901.1"/>
    </source>
</evidence>
<dbReference type="Gene3D" id="1.10.510.10">
    <property type="entry name" value="Transferase(Phosphotransferase) domain 1"/>
    <property type="match status" value="1"/>
</dbReference>
<evidence type="ECO:0000256" key="10">
    <source>
        <dbReference type="ARBA" id="ARBA00022989"/>
    </source>
</evidence>
<dbReference type="GO" id="GO:0006950">
    <property type="term" value="P:response to stress"/>
    <property type="evidence" value="ECO:0007669"/>
    <property type="project" value="UniProtKB-ARBA"/>
</dbReference>
<dbReference type="FunFam" id="1.10.510.10:FF:000129">
    <property type="entry name" value="cysteine-rich receptor-like protein kinase 10"/>
    <property type="match status" value="1"/>
</dbReference>
<dbReference type="GO" id="GO:0005524">
    <property type="term" value="F:ATP binding"/>
    <property type="evidence" value="ECO:0007669"/>
    <property type="project" value="UniProtKB-UniRule"/>
</dbReference>
<evidence type="ECO:0000256" key="13">
    <source>
        <dbReference type="PROSITE-ProRule" id="PRU10141"/>
    </source>
</evidence>
<keyword evidence="3" id="KW-0808">Transferase</keyword>
<dbReference type="PANTHER" id="PTHR27002">
    <property type="entry name" value="RECEPTOR-LIKE SERINE/THREONINE-PROTEIN KINASE SD1-8"/>
    <property type="match status" value="1"/>
</dbReference>
<keyword evidence="9 13" id="KW-0067">ATP-binding</keyword>
<gene>
    <name evidence="20" type="primary">LOC120277214</name>
</gene>
<evidence type="ECO:0000259" key="17">
    <source>
        <dbReference type="PROSITE" id="PS50011"/>
    </source>
</evidence>
<dbReference type="PROSITE" id="PS51473">
    <property type="entry name" value="GNK2"/>
    <property type="match status" value="2"/>
</dbReference>
<dbReference type="InterPro" id="IPR000719">
    <property type="entry name" value="Prot_kinase_dom"/>
</dbReference>
<accession>A0AB40CIP9</accession>
<dbReference type="Pfam" id="PF01657">
    <property type="entry name" value="Stress-antifung"/>
    <property type="match status" value="2"/>
</dbReference>
<evidence type="ECO:0000259" key="18">
    <source>
        <dbReference type="PROSITE" id="PS51473"/>
    </source>
</evidence>
<evidence type="ECO:0000256" key="16">
    <source>
        <dbReference type="SAM" id="SignalP"/>
    </source>
</evidence>
<evidence type="ECO:0000256" key="11">
    <source>
        <dbReference type="ARBA" id="ARBA00023136"/>
    </source>
</evidence>
<dbReference type="SUPFAM" id="SSF56112">
    <property type="entry name" value="Protein kinase-like (PK-like)"/>
    <property type="match status" value="1"/>
</dbReference>
<keyword evidence="7 13" id="KW-0547">Nucleotide-binding</keyword>
<reference evidence="20" key="1">
    <citation type="submission" date="2025-08" db="UniProtKB">
        <authorList>
            <consortium name="RefSeq"/>
        </authorList>
    </citation>
    <scope>IDENTIFICATION</scope>
</reference>
<evidence type="ECO:0000256" key="12">
    <source>
        <dbReference type="ARBA" id="ARBA00023180"/>
    </source>
</evidence>
<keyword evidence="11 15" id="KW-0472">Membrane</keyword>
<dbReference type="RefSeq" id="XP_039139901.1">
    <property type="nucleotide sequence ID" value="XM_039283967.1"/>
</dbReference>
<dbReference type="InterPro" id="IPR011009">
    <property type="entry name" value="Kinase-like_dom_sf"/>
</dbReference>
<feature type="signal peptide" evidence="16">
    <location>
        <begin position="1"/>
        <end position="19"/>
    </location>
</feature>
<evidence type="ECO:0000256" key="8">
    <source>
        <dbReference type="ARBA" id="ARBA00022777"/>
    </source>
</evidence>
<dbReference type="CDD" id="cd23509">
    <property type="entry name" value="Gnk2-like"/>
    <property type="match status" value="2"/>
</dbReference>
<evidence type="ECO:0000256" key="6">
    <source>
        <dbReference type="ARBA" id="ARBA00022737"/>
    </source>
</evidence>
<evidence type="ECO:0000256" key="4">
    <source>
        <dbReference type="ARBA" id="ARBA00022692"/>
    </source>
</evidence>
<feature type="binding site" evidence="13">
    <location>
        <position position="359"/>
    </location>
    <ligand>
        <name>ATP</name>
        <dbReference type="ChEBI" id="CHEBI:30616"/>
    </ligand>
</feature>
<evidence type="ECO:0000313" key="19">
    <source>
        <dbReference type="Proteomes" id="UP001515500"/>
    </source>
</evidence>
<evidence type="ECO:0000256" key="3">
    <source>
        <dbReference type="ARBA" id="ARBA00022679"/>
    </source>
</evidence>
<dbReference type="GeneID" id="120277214"/>
<dbReference type="InterPro" id="IPR008271">
    <property type="entry name" value="Ser/Thr_kinase_AS"/>
</dbReference>
<keyword evidence="8" id="KW-0418">Kinase</keyword>
<keyword evidence="5 16" id="KW-0732">Signal</keyword>
<protein>
    <submittedName>
        <fullName evidence="20">Receptor-like protein kinase At4g00960</fullName>
    </submittedName>
</protein>
<feature type="chain" id="PRO_5044275281" evidence="16">
    <location>
        <begin position="20"/>
        <end position="668"/>
    </location>
</feature>
<dbReference type="PANTHER" id="PTHR27002:SF1040">
    <property type="entry name" value="OS07G0538400 PROTEIN"/>
    <property type="match status" value="1"/>
</dbReference>